<dbReference type="InterPro" id="IPR036844">
    <property type="entry name" value="Hint_dom_sf"/>
</dbReference>
<evidence type="ECO:0008006" key="3">
    <source>
        <dbReference type="Google" id="ProtNLM"/>
    </source>
</evidence>
<gene>
    <name evidence="1" type="ORF">SGCZBJ_15315</name>
</gene>
<dbReference type="OrthoDB" id="7191465at2"/>
<evidence type="ECO:0000313" key="2">
    <source>
        <dbReference type="Proteomes" id="UP000234479"/>
    </source>
</evidence>
<reference evidence="1 2" key="1">
    <citation type="submission" date="2017-12" db="EMBL/GenBank/DDBJ databases">
        <title>The genome sequence of Caulobacter sp. 410.</title>
        <authorList>
            <person name="Gao J."/>
            <person name="Mao X."/>
            <person name="Sun J."/>
        </authorList>
    </citation>
    <scope>NUCLEOTIDE SEQUENCE [LARGE SCALE GENOMIC DNA]</scope>
    <source>
        <strain evidence="1 2">410</strain>
    </source>
</reference>
<sequence>MLLKGTQIAVDATAFKPIECFQVGNPVSTAGLSLGWTEEFVQFSNGTGDAGPSSAIQLHAGNDSELIGSPEQYVLTSRGLVPMKDISPGNTLIQADGQDAEVLAATMEMLDLGMWSIATSQEFAVSIDKHLLVANGFVVADYALCLALQAGMLPTTISSAGQIA</sequence>
<dbReference type="RefSeq" id="WP_101718868.1">
    <property type="nucleotide sequence ID" value="NZ_PJRS01000029.1"/>
</dbReference>
<proteinExistence type="predicted"/>
<protein>
    <recommendedName>
        <fullName evidence="3">Hedgehog/Intein (Hint) domain-containing protein</fullName>
    </recommendedName>
</protein>
<dbReference type="AlphaFoldDB" id="A0A2N5DCA2"/>
<organism evidence="1 2">
    <name type="scientific">Caulobacter zeae</name>
    <dbReference type="NCBI Taxonomy" id="2055137"/>
    <lineage>
        <taxon>Bacteria</taxon>
        <taxon>Pseudomonadati</taxon>
        <taxon>Pseudomonadota</taxon>
        <taxon>Alphaproteobacteria</taxon>
        <taxon>Caulobacterales</taxon>
        <taxon>Caulobacteraceae</taxon>
        <taxon>Caulobacter</taxon>
    </lineage>
</organism>
<comment type="caution">
    <text evidence="1">The sequence shown here is derived from an EMBL/GenBank/DDBJ whole genome shotgun (WGS) entry which is preliminary data.</text>
</comment>
<dbReference type="Proteomes" id="UP000234479">
    <property type="component" value="Unassembled WGS sequence"/>
</dbReference>
<dbReference type="EMBL" id="PJRS01000029">
    <property type="protein sequence ID" value="PLR23691.1"/>
    <property type="molecule type" value="Genomic_DNA"/>
</dbReference>
<accession>A0A2N5DCA2</accession>
<evidence type="ECO:0000313" key="1">
    <source>
        <dbReference type="EMBL" id="PLR23691.1"/>
    </source>
</evidence>
<keyword evidence="2" id="KW-1185">Reference proteome</keyword>
<name>A0A2N5DCA2_9CAUL</name>
<dbReference type="SUPFAM" id="SSF51294">
    <property type="entry name" value="Hedgehog/intein (Hint) domain"/>
    <property type="match status" value="1"/>
</dbReference>